<keyword evidence="2" id="KW-1185">Reference proteome</keyword>
<protein>
    <submittedName>
        <fullName evidence="1">Uncharacterized protein</fullName>
    </submittedName>
</protein>
<reference evidence="1 2" key="1">
    <citation type="submission" date="2020-08" db="EMBL/GenBank/DDBJ databases">
        <title>Genomic Encyclopedia of Type Strains, Phase III (KMG-III): the genomes of soil and plant-associated and newly described type strains.</title>
        <authorList>
            <person name="Whitman W."/>
        </authorList>
    </citation>
    <scope>NUCLEOTIDE SEQUENCE [LARGE SCALE GENOMIC DNA]</scope>
    <source>
        <strain evidence="1 2">CECT 8075</strain>
    </source>
</reference>
<dbReference type="EMBL" id="JACHXU010000032">
    <property type="protein sequence ID" value="MBB3210151.1"/>
    <property type="molecule type" value="Genomic_DNA"/>
</dbReference>
<organism evidence="1 2">
    <name type="scientific">Aporhodopirellula rubra</name>
    <dbReference type="NCBI Taxonomy" id="980271"/>
    <lineage>
        <taxon>Bacteria</taxon>
        <taxon>Pseudomonadati</taxon>
        <taxon>Planctomycetota</taxon>
        <taxon>Planctomycetia</taxon>
        <taxon>Pirellulales</taxon>
        <taxon>Pirellulaceae</taxon>
        <taxon>Aporhodopirellula</taxon>
    </lineage>
</organism>
<dbReference type="Proteomes" id="UP000536179">
    <property type="component" value="Unassembled WGS sequence"/>
</dbReference>
<dbReference type="AlphaFoldDB" id="A0A7W5E4Q1"/>
<proteinExistence type="predicted"/>
<accession>A0A7W5E4Q1</accession>
<sequence length="79" mass="8868">MRSQHHRLNPHIHADRSVVSRLLVSAVGKGDSPGESVTQDSKSEIFRWEILSQLDCGSDIDEMQILRRARKTFGPIGTL</sequence>
<comment type="caution">
    <text evidence="1">The sequence shown here is derived from an EMBL/GenBank/DDBJ whole genome shotgun (WGS) entry which is preliminary data.</text>
</comment>
<evidence type="ECO:0000313" key="1">
    <source>
        <dbReference type="EMBL" id="MBB3210151.1"/>
    </source>
</evidence>
<evidence type="ECO:0000313" key="2">
    <source>
        <dbReference type="Proteomes" id="UP000536179"/>
    </source>
</evidence>
<gene>
    <name evidence="1" type="ORF">FHS27_005997</name>
</gene>
<name>A0A7W5E4Q1_9BACT</name>